<dbReference type="Proteomes" id="UP001144313">
    <property type="component" value="Unassembled WGS sequence"/>
</dbReference>
<name>A0A9W6GA30_9ACTN</name>
<evidence type="ECO:0000313" key="1">
    <source>
        <dbReference type="EMBL" id="GLI43037.1"/>
    </source>
</evidence>
<protein>
    <submittedName>
        <fullName evidence="1">Uncharacterized protein</fullName>
    </submittedName>
</protein>
<gene>
    <name evidence="1" type="ORF">GALLR39Z86_28870</name>
</gene>
<keyword evidence="2" id="KW-1185">Reference proteome</keyword>
<accession>A0A9W6GA30</accession>
<evidence type="ECO:0000313" key="2">
    <source>
        <dbReference type="Proteomes" id="UP001144313"/>
    </source>
</evidence>
<sequence length="276" mass="28821">MREAERVEQAGLEGLVVGQSGDDLGDAAQDHVGGVGVGEHLPRRQGLAGLLGGDFHVALEGVVAAAGVEHAVGFEAAGVVEQLADRDLLGGLADGEAVDDVGDLRFEVEFAGADQVHDERRGVDLGERADLEGRVGGDGDAGVLVEDAGGDLVDLTLVEQGQARAGDVVLGDELVEPGLPALDVDGHVGLLVSIRRPSPGRLRLFGLDQKLRCVQGSHNIENRVDSRCSTSTRLFHCTAIATECNERTGRCVLYATEGILAGVALHERRPGWQPAV</sequence>
<dbReference type="AlphaFoldDB" id="A0A9W6GA30"/>
<reference evidence="1" key="1">
    <citation type="submission" date="2022-12" db="EMBL/GenBank/DDBJ databases">
        <title>Reference genome sequencing for broad-spectrum identification of bacterial and archaeal isolates by mass spectrometry.</title>
        <authorList>
            <person name="Sekiguchi Y."/>
            <person name="Tourlousse D.M."/>
        </authorList>
    </citation>
    <scope>NUCLEOTIDE SEQUENCE</scope>
    <source>
        <strain evidence="1">LLR39Z86</strain>
    </source>
</reference>
<comment type="caution">
    <text evidence="1">The sequence shown here is derived from an EMBL/GenBank/DDBJ whole genome shotgun (WGS) entry which is preliminary data.</text>
</comment>
<dbReference type="EMBL" id="BSDT01000001">
    <property type="protein sequence ID" value="GLI43037.1"/>
    <property type="molecule type" value="Genomic_DNA"/>
</dbReference>
<organism evidence="1 2">
    <name type="scientific">Glycomyces algeriensis</name>
    <dbReference type="NCBI Taxonomy" id="256037"/>
    <lineage>
        <taxon>Bacteria</taxon>
        <taxon>Bacillati</taxon>
        <taxon>Actinomycetota</taxon>
        <taxon>Actinomycetes</taxon>
        <taxon>Glycomycetales</taxon>
        <taxon>Glycomycetaceae</taxon>
        <taxon>Glycomyces</taxon>
    </lineage>
</organism>
<proteinExistence type="predicted"/>